<accession>A0AAD0BNN7</accession>
<sequence length="261" mass="28559">MAESLATLQRRWADHVRDPSMAAPDGVEARRLAVYRRLCIDSLDTLLAGTLPRLQHQLGTPRWRDTVEHYYASHTCRTPLFPQIAGEFAAWLAMQDALALPAWAAELAHYESTQQSLHIEARAAGRSLHRVPVDSDVLAVSPLVRVLGYQWPVHVDEVLEPVLDAAPVLLMMRRMPEFSLQVEELSPLAYALLSVFGDDGAPVDEALQALSETHDVAPDALRAACIPVLRELCTAGVLVASTDPGECRPAAGTTPSPFFEA</sequence>
<dbReference type="AlphaFoldDB" id="A0AAD0BNN7"/>
<name>A0AAD0BNN7_STEMA</name>
<dbReference type="EMBL" id="CP025298">
    <property type="protein sequence ID" value="AUI06676.1"/>
    <property type="molecule type" value="Genomic_DNA"/>
</dbReference>
<dbReference type="InterPro" id="IPR018640">
    <property type="entry name" value="DUF2063"/>
</dbReference>
<evidence type="ECO:0000259" key="2">
    <source>
        <dbReference type="Pfam" id="PF22106"/>
    </source>
</evidence>
<feature type="domain" description="NGO1945-like C-terminal" evidence="2">
    <location>
        <begin position="141"/>
        <end position="232"/>
    </location>
</feature>
<dbReference type="Gene3D" id="1.10.150.690">
    <property type="entry name" value="DUF2063"/>
    <property type="match status" value="1"/>
</dbReference>
<dbReference type="InterPro" id="IPR054098">
    <property type="entry name" value="NGO1945-like_C"/>
</dbReference>
<dbReference type="RefSeq" id="WP_049443797.1">
    <property type="nucleotide sequence ID" value="NZ_CP025298.1"/>
</dbReference>
<proteinExistence type="predicted"/>
<dbReference type="Proteomes" id="UP000234414">
    <property type="component" value="Chromosome"/>
</dbReference>
<feature type="domain" description="Putative DNA-binding" evidence="1">
    <location>
        <begin position="8"/>
        <end position="92"/>
    </location>
</feature>
<dbReference type="Pfam" id="PF22106">
    <property type="entry name" value="NGO1945_C"/>
    <property type="match status" value="1"/>
</dbReference>
<dbReference type="Pfam" id="PF09836">
    <property type="entry name" value="DUF2063"/>
    <property type="match status" value="1"/>
</dbReference>
<evidence type="ECO:0000313" key="4">
    <source>
        <dbReference type="Proteomes" id="UP000234414"/>
    </source>
</evidence>
<reference evidence="3 4" key="1">
    <citation type="submission" date="2017-12" db="EMBL/GenBank/DDBJ databases">
        <title>Complete Genome Sequence of Stenotrophomonas maltophilia CSM2.</title>
        <authorList>
            <person name="Castro-Jaimes S."/>
            <person name="Lopez-Leal G."/>
            <person name="Barberena Jonas C."/>
            <person name="Bustos P."/>
            <person name="Perez-Oseguera A."/>
            <person name="Cevallos M.A."/>
        </authorList>
    </citation>
    <scope>NUCLEOTIDE SEQUENCE [LARGE SCALE GENOMIC DNA]</scope>
    <source>
        <strain evidence="3 4">CSM2</strain>
    </source>
</reference>
<dbReference type="InterPro" id="IPR044922">
    <property type="entry name" value="DUF2063_N_sf"/>
</dbReference>
<gene>
    <name evidence="3" type="ORF">SmaCSM2_05605</name>
</gene>
<organism evidence="3 4">
    <name type="scientific">Stenotrophomonas maltophilia</name>
    <name type="common">Pseudomonas maltophilia</name>
    <name type="synonym">Xanthomonas maltophilia</name>
    <dbReference type="NCBI Taxonomy" id="40324"/>
    <lineage>
        <taxon>Bacteria</taxon>
        <taxon>Pseudomonadati</taxon>
        <taxon>Pseudomonadota</taxon>
        <taxon>Gammaproteobacteria</taxon>
        <taxon>Lysobacterales</taxon>
        <taxon>Lysobacteraceae</taxon>
        <taxon>Stenotrophomonas</taxon>
        <taxon>Stenotrophomonas maltophilia group</taxon>
    </lineage>
</organism>
<evidence type="ECO:0000259" key="1">
    <source>
        <dbReference type="Pfam" id="PF09836"/>
    </source>
</evidence>
<protein>
    <submittedName>
        <fullName evidence="3">DUF2063 domain-containing protein</fullName>
    </submittedName>
</protein>
<dbReference type="Gene3D" id="3.90.930.50">
    <property type="match status" value="1"/>
</dbReference>
<evidence type="ECO:0000313" key="3">
    <source>
        <dbReference type="EMBL" id="AUI06676.1"/>
    </source>
</evidence>